<protein>
    <recommendedName>
        <fullName evidence="3">Copper amine oxidase-like N-terminal domain-containing protein</fullName>
    </recommendedName>
</protein>
<keyword evidence="2" id="KW-1185">Reference proteome</keyword>
<dbReference type="AlphaFoldDB" id="A0A4Q9DNE2"/>
<dbReference type="RefSeq" id="WP_131015874.1">
    <property type="nucleotide sequence ID" value="NZ_SIRE01000017.1"/>
</dbReference>
<reference evidence="1 2" key="1">
    <citation type="submission" date="2019-02" db="EMBL/GenBank/DDBJ databases">
        <title>Paenibacillus sp. nov., isolated from surface-sterilized tissue of Thalictrum simplex L.</title>
        <authorList>
            <person name="Tuo L."/>
        </authorList>
    </citation>
    <scope>NUCLEOTIDE SEQUENCE [LARGE SCALE GENOMIC DNA]</scope>
    <source>
        <strain evidence="1 2">N2SHLJ1</strain>
    </source>
</reference>
<accession>A0A4Q9DNE2</accession>
<dbReference type="Proteomes" id="UP000293142">
    <property type="component" value="Unassembled WGS sequence"/>
</dbReference>
<evidence type="ECO:0000313" key="1">
    <source>
        <dbReference type="EMBL" id="TBL75384.1"/>
    </source>
</evidence>
<evidence type="ECO:0000313" key="2">
    <source>
        <dbReference type="Proteomes" id="UP000293142"/>
    </source>
</evidence>
<dbReference type="OrthoDB" id="2597123at2"/>
<organism evidence="1 2">
    <name type="scientific">Paenibacillus thalictri</name>
    <dbReference type="NCBI Taxonomy" id="2527873"/>
    <lineage>
        <taxon>Bacteria</taxon>
        <taxon>Bacillati</taxon>
        <taxon>Bacillota</taxon>
        <taxon>Bacilli</taxon>
        <taxon>Bacillales</taxon>
        <taxon>Paenibacillaceae</taxon>
        <taxon>Paenibacillus</taxon>
    </lineage>
</organism>
<name>A0A4Q9DNE2_9BACL</name>
<dbReference type="PROSITE" id="PS51257">
    <property type="entry name" value="PROKAR_LIPOPROTEIN"/>
    <property type="match status" value="1"/>
</dbReference>
<evidence type="ECO:0008006" key="3">
    <source>
        <dbReference type="Google" id="ProtNLM"/>
    </source>
</evidence>
<gene>
    <name evidence="1" type="ORF">EYB31_23575</name>
</gene>
<proteinExistence type="predicted"/>
<dbReference type="EMBL" id="SIRE01000017">
    <property type="protein sequence ID" value="TBL75384.1"/>
    <property type="molecule type" value="Genomic_DNA"/>
</dbReference>
<comment type="caution">
    <text evidence="1">The sequence shown here is derived from an EMBL/GenBank/DDBJ whole genome shotgun (WGS) entry which is preliminary data.</text>
</comment>
<sequence length="357" mass="39754">MKKFNFLTGLLIGIGLSACSVTFAASNIEAFLFPSKVIFHLGELTNNVDVSKSPVINHNNQAYVPLRLFAESIGARVNFQEASNVPGTHQIDIYTADVTTLFHMPDPEGYVTVGQFQISEEPSYPGRSNLTGLMRINKKMTGKSVQIDALDSSNHIVGSTGYIFTEMLGRKNEGDVMPFAAPIDLKGNVESYQVKVVDGWEPLSSEFVNGPGVLSDFAGVIFGPPDFSNDRKSLAHHGVDFKNDSSHDIWIEPLNMEYQIVKVDGDQEEIMFHYKIPALEGRIQAKSWFKAYLPEWNLRDPSGEPITPGKYIVRIQVPAALSYTVDGSEEVKMFTKIARYNNWEIDITQADIDKFSM</sequence>